<evidence type="ECO:0000313" key="1">
    <source>
        <dbReference type="EMBL" id="UYP48266.1"/>
    </source>
</evidence>
<protein>
    <submittedName>
        <fullName evidence="1">Uncharacterized protein</fullName>
    </submittedName>
</protein>
<evidence type="ECO:0000313" key="2">
    <source>
        <dbReference type="Proteomes" id="UP001208689"/>
    </source>
</evidence>
<dbReference type="Proteomes" id="UP001208689">
    <property type="component" value="Chromosome"/>
</dbReference>
<dbReference type="EMBL" id="CP104013">
    <property type="protein sequence ID" value="UYP48266.1"/>
    <property type="molecule type" value="Genomic_DNA"/>
</dbReference>
<name>A0ABY6HXL0_9ARCH</name>
<gene>
    <name evidence="1" type="ORF">NEF87_004551</name>
</gene>
<accession>A0ABY6HXL0</accession>
<sequence length="129" mass="15220">MKDSQNPLIDQFYMVITKYCNRKSPLSMIDIMLYLQQLFTAEEINGESVFGDGAQNKIYWSGISSELSQGLVRIWTEKKMCFYECNPSFYISHPEILEQFLSNKQNWIPVLLEPYKEEKSVQYLNQKLN</sequence>
<proteinExistence type="predicted"/>
<reference evidence="1" key="1">
    <citation type="submission" date="2022-09" db="EMBL/GenBank/DDBJ databases">
        <title>Actin cytoskeleton and complex cell architecture in an #Asgard archaeon.</title>
        <authorList>
            <person name="Ponce Toledo R.I."/>
            <person name="Schleper C."/>
            <person name="Rodrigues Oliveira T."/>
            <person name="Wollweber F."/>
            <person name="Xu J."/>
            <person name="Rittmann S."/>
            <person name="Klingl A."/>
            <person name="Pilhofer M."/>
        </authorList>
    </citation>
    <scope>NUCLEOTIDE SEQUENCE</scope>
    <source>
        <strain evidence="1">B-35</strain>
    </source>
</reference>
<organism evidence="1 2">
    <name type="scientific">Candidatus Lokiarchaeum ossiferum</name>
    <dbReference type="NCBI Taxonomy" id="2951803"/>
    <lineage>
        <taxon>Archaea</taxon>
        <taxon>Promethearchaeati</taxon>
        <taxon>Promethearchaeota</taxon>
        <taxon>Promethearchaeia</taxon>
        <taxon>Promethearchaeales</taxon>
        <taxon>Promethearchaeaceae</taxon>
        <taxon>Candidatus Lokiarchaeum</taxon>
    </lineage>
</organism>
<keyword evidence="2" id="KW-1185">Reference proteome</keyword>